<dbReference type="AlphaFoldDB" id="I3TCR2"/>
<dbReference type="eggNOG" id="arCOG04127">
    <property type="taxonomic scope" value="Archaea"/>
</dbReference>
<evidence type="ECO:0000259" key="10">
    <source>
        <dbReference type="Pfam" id="PF16575"/>
    </source>
</evidence>
<keyword evidence="3" id="KW-0808">Transferase</keyword>
<dbReference type="InterPro" id="IPR032319">
    <property type="entry name" value="CLP1_P"/>
</dbReference>
<gene>
    <name evidence="11" type="ordered locus">TCELL_0125</name>
</gene>
<reference evidence="11 12" key="1">
    <citation type="journal article" date="2012" name="J. Bacteriol.">
        <title>Complete genome sequence of the hyperthermophilic cellulolytic Crenarchaeon 'Thermogladius cellulolyticus' 1633.</title>
        <authorList>
            <person name="Mardanov A.V."/>
            <person name="Kochetkova T.V."/>
            <person name="Beletsky A.V."/>
            <person name="Bonch-Osmolovskaya E.A."/>
            <person name="Ravin N.V."/>
            <person name="Skryabin K.G."/>
        </authorList>
    </citation>
    <scope>NUCLEOTIDE SEQUENCE [LARGE SCALE GENOMIC DNA]</scope>
    <source>
        <strain evidence="12">DSM 22663 / VKM B-2946 / 1633</strain>
    </source>
</reference>
<keyword evidence="12" id="KW-1185">Reference proteome</keyword>
<comment type="catalytic activity">
    <reaction evidence="9">
        <text>a 5'-end dephospho-2'-deoxyribonucleoside-DNA + ATP = a 5'-end 5'-phospho-2'-deoxyribonucleoside-DNA + ADP + H(+)</text>
        <dbReference type="Rhea" id="RHEA:15669"/>
        <dbReference type="Rhea" id="RHEA-COMP:13180"/>
        <dbReference type="Rhea" id="RHEA-COMP:13184"/>
        <dbReference type="ChEBI" id="CHEBI:15378"/>
        <dbReference type="ChEBI" id="CHEBI:30616"/>
        <dbReference type="ChEBI" id="CHEBI:136412"/>
        <dbReference type="ChEBI" id="CHEBI:136416"/>
        <dbReference type="ChEBI" id="CHEBI:456216"/>
        <dbReference type="EC" id="2.7.1.78"/>
    </reaction>
</comment>
<dbReference type="GeneID" id="13012401"/>
<comment type="function">
    <text evidence="7">Polynucleotide kinase that can phosphorylate the 5'-hydroxyl groups of both single-stranded RNA (ssRNA) and single-stranded DNA (ssDNA). Exhibits a strong preference for ssRNA.</text>
</comment>
<evidence type="ECO:0000256" key="2">
    <source>
        <dbReference type="ARBA" id="ARBA00012157"/>
    </source>
</evidence>
<dbReference type="PANTHER" id="PTHR12755">
    <property type="entry name" value="CLEAVAGE/POLYADENYLATION FACTOR IA SUBUNIT CLP1P"/>
    <property type="match status" value="1"/>
</dbReference>
<dbReference type="EC" id="2.7.1.78" evidence="2"/>
<dbReference type="PANTHER" id="PTHR12755:SF3">
    <property type="entry name" value="POLYNUCLEOTIDE 5'-HYDROXYL-KINASE NOL9"/>
    <property type="match status" value="1"/>
</dbReference>
<comment type="catalytic activity">
    <reaction evidence="8">
        <text>a 5'-end dephospho-ribonucleoside-RNA + ATP = a 5'-end 5'-phospho-ribonucleoside-RNA + ADP + H(+)</text>
        <dbReference type="Rhea" id="RHEA:54580"/>
        <dbReference type="Rhea" id="RHEA-COMP:13936"/>
        <dbReference type="Rhea" id="RHEA-COMP:15179"/>
        <dbReference type="ChEBI" id="CHEBI:15378"/>
        <dbReference type="ChEBI" id="CHEBI:30616"/>
        <dbReference type="ChEBI" id="CHEBI:138282"/>
        <dbReference type="ChEBI" id="CHEBI:138284"/>
        <dbReference type="ChEBI" id="CHEBI:456216"/>
        <dbReference type="EC" id="2.7.1.78"/>
    </reaction>
</comment>
<dbReference type="EMBL" id="CP003531">
    <property type="protein sequence ID" value="AFK50550.1"/>
    <property type="molecule type" value="Genomic_DNA"/>
</dbReference>
<name>I3TCR2_THEC1</name>
<evidence type="ECO:0000256" key="5">
    <source>
        <dbReference type="ARBA" id="ARBA00022777"/>
    </source>
</evidence>
<dbReference type="GO" id="GO:0051734">
    <property type="term" value="F:ATP-dependent polynucleotide 5'-hydroxyl-kinase activity"/>
    <property type="evidence" value="ECO:0007669"/>
    <property type="project" value="UniProtKB-EC"/>
</dbReference>
<dbReference type="Pfam" id="PF16575">
    <property type="entry name" value="CLP1_P"/>
    <property type="match status" value="1"/>
</dbReference>
<keyword evidence="5" id="KW-0418">Kinase</keyword>
<dbReference type="STRING" id="1184251.TCELL_0125"/>
<dbReference type="GO" id="GO:0006396">
    <property type="term" value="P:RNA processing"/>
    <property type="evidence" value="ECO:0007669"/>
    <property type="project" value="InterPro"/>
</dbReference>
<evidence type="ECO:0000313" key="12">
    <source>
        <dbReference type="Proteomes" id="UP000005270"/>
    </source>
</evidence>
<dbReference type="InterPro" id="IPR045116">
    <property type="entry name" value="Clp1/Grc3"/>
</dbReference>
<accession>I3TCR2</accession>
<dbReference type="KEGG" id="thg:TCELL_0125"/>
<dbReference type="InParanoid" id="I3TCR2"/>
<evidence type="ECO:0000256" key="8">
    <source>
        <dbReference type="ARBA" id="ARBA00044641"/>
    </source>
</evidence>
<evidence type="ECO:0000313" key="11">
    <source>
        <dbReference type="EMBL" id="AFK50550.1"/>
    </source>
</evidence>
<evidence type="ECO:0000256" key="6">
    <source>
        <dbReference type="ARBA" id="ARBA00022840"/>
    </source>
</evidence>
<sequence length="409" mass="45799">MPTLKLNKGEGVKLFGPMAFTLLRGTVEILGKKVVVGERVIIHRLKSYAVVALEDSELDLSMVNEAQIKRLEDNEAYFEWVKLSEEIVSSNPTVVVVIGEVDSGKSSFTTLLLNKALERGMRPALVDADVGQADVAPPGYVSLAYPSEQTLWNRGLKPVRMCFVGDNKPQRSTDAIVNYVKRLVEQAVSEGRTPVVVDTDGWMKEVGAVLYKTKLVVEVRPDYLVHVGGSDPSFSALERLGVKYRTVPSPSVKKVRDRSERREYRSDRYREFFANAAMVKYDLNQLVFVDMPLLQGARVDLHDERVVYSSVLGGKYFVVARGDTRRVYEELSASLGREKLTVYPQGFERGLYVSLSDGKGSECPGIVEKIDFDAGKLLARTPCPELPVRVVRASTIRLTEDFKEEYIEY</sequence>
<proteinExistence type="predicted"/>
<evidence type="ECO:0000256" key="3">
    <source>
        <dbReference type="ARBA" id="ARBA00022679"/>
    </source>
</evidence>
<comment type="cofactor">
    <cofactor evidence="1">
        <name>a divalent metal cation</name>
        <dbReference type="ChEBI" id="CHEBI:60240"/>
    </cofactor>
</comment>
<dbReference type="Gene3D" id="3.40.50.300">
    <property type="entry name" value="P-loop containing nucleotide triphosphate hydrolases"/>
    <property type="match status" value="1"/>
</dbReference>
<organism evidence="11 12">
    <name type="scientific">Thermogladius calderae (strain DSM 22663 / VKM B-2946 / 1633)</name>
    <dbReference type="NCBI Taxonomy" id="1184251"/>
    <lineage>
        <taxon>Archaea</taxon>
        <taxon>Thermoproteota</taxon>
        <taxon>Thermoprotei</taxon>
        <taxon>Desulfurococcales</taxon>
        <taxon>Desulfurococcaceae</taxon>
        <taxon>Thermogladius</taxon>
    </lineage>
</organism>
<protein>
    <recommendedName>
        <fullName evidence="2">polynucleotide 5'-hydroxyl-kinase</fullName>
        <ecNumber evidence="2">2.7.1.78</ecNumber>
    </recommendedName>
</protein>
<dbReference type="RefSeq" id="WP_014736801.1">
    <property type="nucleotide sequence ID" value="NC_017954.1"/>
</dbReference>
<keyword evidence="4" id="KW-0547">Nucleotide-binding</keyword>
<evidence type="ECO:0000256" key="7">
    <source>
        <dbReference type="ARBA" id="ARBA00024737"/>
    </source>
</evidence>
<evidence type="ECO:0000256" key="4">
    <source>
        <dbReference type="ARBA" id="ARBA00022741"/>
    </source>
</evidence>
<dbReference type="OrthoDB" id="359472at2157"/>
<dbReference type="FunCoup" id="I3TCR2">
    <property type="interactions" value="10"/>
</dbReference>
<feature type="domain" description="Clp1 P-loop" evidence="10">
    <location>
        <begin position="99"/>
        <end position="274"/>
    </location>
</feature>
<evidence type="ECO:0000256" key="1">
    <source>
        <dbReference type="ARBA" id="ARBA00001968"/>
    </source>
</evidence>
<dbReference type="Proteomes" id="UP000005270">
    <property type="component" value="Chromosome"/>
</dbReference>
<dbReference type="GO" id="GO:0005524">
    <property type="term" value="F:ATP binding"/>
    <property type="evidence" value="ECO:0007669"/>
    <property type="project" value="UniProtKB-KW"/>
</dbReference>
<keyword evidence="6" id="KW-0067">ATP-binding</keyword>
<dbReference type="HOGENOM" id="CLU_051301_1_0_2"/>
<dbReference type="InterPro" id="IPR027417">
    <property type="entry name" value="P-loop_NTPase"/>
</dbReference>
<evidence type="ECO:0000256" key="9">
    <source>
        <dbReference type="ARBA" id="ARBA00044673"/>
    </source>
</evidence>
<dbReference type="SUPFAM" id="SSF52540">
    <property type="entry name" value="P-loop containing nucleoside triphosphate hydrolases"/>
    <property type="match status" value="1"/>
</dbReference>